<organism evidence="2">
    <name type="scientific">freshwater metagenome</name>
    <dbReference type="NCBI Taxonomy" id="449393"/>
    <lineage>
        <taxon>unclassified sequences</taxon>
        <taxon>metagenomes</taxon>
        <taxon>ecological metagenomes</taxon>
    </lineage>
</organism>
<dbReference type="AlphaFoldDB" id="A0A6J6F6U7"/>
<dbReference type="EMBL" id="CAEZTT010000168">
    <property type="protein sequence ID" value="CAB4584460.1"/>
    <property type="molecule type" value="Genomic_DNA"/>
</dbReference>
<dbReference type="PROSITE" id="PS50110">
    <property type="entry name" value="RESPONSE_REGULATORY"/>
    <property type="match status" value="1"/>
</dbReference>
<dbReference type="GO" id="GO:0000160">
    <property type="term" value="P:phosphorelay signal transduction system"/>
    <property type="evidence" value="ECO:0007669"/>
    <property type="project" value="InterPro"/>
</dbReference>
<evidence type="ECO:0000259" key="1">
    <source>
        <dbReference type="PROSITE" id="PS50110"/>
    </source>
</evidence>
<dbReference type="InterPro" id="IPR001789">
    <property type="entry name" value="Sig_transdc_resp-reg_receiver"/>
</dbReference>
<accession>A0A6J6F6U7</accession>
<feature type="domain" description="Response regulatory" evidence="1">
    <location>
        <begin position="9"/>
        <end position="128"/>
    </location>
</feature>
<protein>
    <submittedName>
        <fullName evidence="2">Unannotated protein</fullName>
    </submittedName>
</protein>
<dbReference type="InterPro" id="IPR011006">
    <property type="entry name" value="CheY-like_superfamily"/>
</dbReference>
<dbReference type="Gene3D" id="3.40.50.2300">
    <property type="match status" value="1"/>
</dbReference>
<sequence length="136" mass="14598">MQESTTSLAILVYSHDGAFRHDVAAALGRRPAADLPAVELTEVATAPMIWQLLEKQRFDLVIVDADATPAGGLGIARQAKDELFNSPPFLAVIARSQDAWLATWSKAEAVVPKPLDPLVLAETAATLLRKKIAISN</sequence>
<gene>
    <name evidence="2" type="ORF">UFOPK1726_01135</name>
</gene>
<reference evidence="2" key="1">
    <citation type="submission" date="2020-05" db="EMBL/GenBank/DDBJ databases">
        <authorList>
            <person name="Chiriac C."/>
            <person name="Salcher M."/>
            <person name="Ghai R."/>
            <person name="Kavagutti S V."/>
        </authorList>
    </citation>
    <scope>NUCLEOTIDE SEQUENCE</scope>
</reference>
<proteinExistence type="predicted"/>
<name>A0A6J6F6U7_9ZZZZ</name>
<evidence type="ECO:0000313" key="2">
    <source>
        <dbReference type="EMBL" id="CAB4584460.1"/>
    </source>
</evidence>
<dbReference type="SUPFAM" id="SSF52172">
    <property type="entry name" value="CheY-like"/>
    <property type="match status" value="1"/>
</dbReference>